<sequence>MNIQEITSIIIPSYNGLELLRSCIDSIRKWTEEPYEIIVVDNRSTDGTYEYCVSERLRVISLPENRGFPKACNSGLRIARGSSLLLLNNDVTVTRNWLVQLKQGLFSDPAVGITGPVTNYASGIQQVEIPFDSKAQFLDIAAEHNEHDPSRWVEVPRIVGLCFLFKRELLEKIGYLDERFSPGHYEDDDYCYRARLAGYRLLVCGDTLVHHEGSASFRKSGEGSLSQLVKRNHQLFMDKWQVDPLQFI</sequence>
<organism evidence="6 7">
    <name type="scientific">Paenibacillus urinalis</name>
    <dbReference type="NCBI Taxonomy" id="521520"/>
    <lineage>
        <taxon>Bacteria</taxon>
        <taxon>Bacillati</taxon>
        <taxon>Bacillota</taxon>
        <taxon>Bacilli</taxon>
        <taxon>Bacillales</taxon>
        <taxon>Paenibacillaceae</taxon>
        <taxon>Paenibacillus</taxon>
    </lineage>
</organism>
<dbReference type="InterPro" id="IPR029044">
    <property type="entry name" value="Nucleotide-diphossugar_trans"/>
</dbReference>
<dbReference type="Proteomes" id="UP001220962">
    <property type="component" value="Chromosome"/>
</dbReference>
<dbReference type="Gene3D" id="3.90.550.10">
    <property type="entry name" value="Spore Coat Polysaccharide Biosynthesis Protein SpsA, Chain A"/>
    <property type="match status" value="1"/>
</dbReference>
<protein>
    <submittedName>
        <fullName evidence="6">Glycosyltransferase family 2 protein</fullName>
    </submittedName>
</protein>
<gene>
    <name evidence="6" type="ORF">PUW23_20710</name>
</gene>
<dbReference type="InterPro" id="IPR001173">
    <property type="entry name" value="Glyco_trans_2-like"/>
</dbReference>
<accession>A0AAX3MWB6</accession>
<proteinExistence type="inferred from homology"/>
<dbReference type="RefSeq" id="WP_274359027.1">
    <property type="nucleotide sequence ID" value="NZ_CP118101.1"/>
</dbReference>
<dbReference type="GO" id="GO:0016757">
    <property type="term" value="F:glycosyltransferase activity"/>
    <property type="evidence" value="ECO:0007669"/>
    <property type="project" value="UniProtKB-KW"/>
</dbReference>
<dbReference type="Pfam" id="PF00535">
    <property type="entry name" value="Glycos_transf_2"/>
    <property type="match status" value="1"/>
</dbReference>
<comment type="pathway">
    <text evidence="1">Cell wall biogenesis; cell wall polysaccharide biosynthesis.</text>
</comment>
<keyword evidence="4" id="KW-0808">Transferase</keyword>
<dbReference type="CDD" id="cd04186">
    <property type="entry name" value="GT_2_like_c"/>
    <property type="match status" value="1"/>
</dbReference>
<dbReference type="SUPFAM" id="SSF53448">
    <property type="entry name" value="Nucleotide-diphospho-sugar transferases"/>
    <property type="match status" value="1"/>
</dbReference>
<name>A0AAX3MWB6_9BACL</name>
<reference evidence="6" key="1">
    <citation type="submission" date="2023-02" db="EMBL/GenBank/DDBJ databases">
        <title>Pathogen: clinical or host-associated sample.</title>
        <authorList>
            <person name="Hergert J."/>
            <person name="Casey R."/>
            <person name="Wagner J."/>
            <person name="Young E.L."/>
            <person name="Oakeson K.F."/>
        </authorList>
    </citation>
    <scope>NUCLEOTIDE SEQUENCE</scope>
    <source>
        <strain evidence="6">2022CK-00830</strain>
    </source>
</reference>
<feature type="domain" description="Glycosyltransferase 2-like" evidence="5">
    <location>
        <begin position="8"/>
        <end position="173"/>
    </location>
</feature>
<dbReference type="AlphaFoldDB" id="A0AAX3MWB6"/>
<keyword evidence="3" id="KW-0328">Glycosyltransferase</keyword>
<dbReference type="PANTHER" id="PTHR43179:SF12">
    <property type="entry name" value="GALACTOFURANOSYLTRANSFERASE GLFT2"/>
    <property type="match status" value="1"/>
</dbReference>
<evidence type="ECO:0000256" key="1">
    <source>
        <dbReference type="ARBA" id="ARBA00004776"/>
    </source>
</evidence>
<evidence type="ECO:0000256" key="2">
    <source>
        <dbReference type="ARBA" id="ARBA00006739"/>
    </source>
</evidence>
<evidence type="ECO:0000259" key="5">
    <source>
        <dbReference type="Pfam" id="PF00535"/>
    </source>
</evidence>
<evidence type="ECO:0000313" key="7">
    <source>
        <dbReference type="Proteomes" id="UP001220962"/>
    </source>
</evidence>
<evidence type="ECO:0000256" key="3">
    <source>
        <dbReference type="ARBA" id="ARBA00022676"/>
    </source>
</evidence>
<evidence type="ECO:0000256" key="4">
    <source>
        <dbReference type="ARBA" id="ARBA00022679"/>
    </source>
</evidence>
<dbReference type="EMBL" id="CP118101">
    <property type="protein sequence ID" value="WDH81891.1"/>
    <property type="molecule type" value="Genomic_DNA"/>
</dbReference>
<comment type="similarity">
    <text evidence="2">Belongs to the glycosyltransferase 2 family.</text>
</comment>
<dbReference type="PANTHER" id="PTHR43179">
    <property type="entry name" value="RHAMNOSYLTRANSFERASE WBBL"/>
    <property type="match status" value="1"/>
</dbReference>
<evidence type="ECO:0000313" key="6">
    <source>
        <dbReference type="EMBL" id="WDH81891.1"/>
    </source>
</evidence>